<organism evidence="1 2">
    <name type="scientific">Colocasia esculenta</name>
    <name type="common">Wild taro</name>
    <name type="synonym">Arum esculentum</name>
    <dbReference type="NCBI Taxonomy" id="4460"/>
    <lineage>
        <taxon>Eukaryota</taxon>
        <taxon>Viridiplantae</taxon>
        <taxon>Streptophyta</taxon>
        <taxon>Embryophyta</taxon>
        <taxon>Tracheophyta</taxon>
        <taxon>Spermatophyta</taxon>
        <taxon>Magnoliopsida</taxon>
        <taxon>Liliopsida</taxon>
        <taxon>Araceae</taxon>
        <taxon>Aroideae</taxon>
        <taxon>Colocasieae</taxon>
        <taxon>Colocasia</taxon>
    </lineage>
</organism>
<accession>A0A843W416</accession>
<name>A0A843W416_COLES</name>
<protein>
    <submittedName>
        <fullName evidence="1">Uncharacterized protein</fullName>
    </submittedName>
</protein>
<comment type="caution">
    <text evidence="1">The sequence shown here is derived from an EMBL/GenBank/DDBJ whole genome shotgun (WGS) entry which is preliminary data.</text>
</comment>
<evidence type="ECO:0000313" key="2">
    <source>
        <dbReference type="Proteomes" id="UP000652761"/>
    </source>
</evidence>
<reference evidence="1" key="1">
    <citation type="submission" date="2017-07" db="EMBL/GenBank/DDBJ databases">
        <title>Taro Niue Genome Assembly and Annotation.</title>
        <authorList>
            <person name="Atibalentja N."/>
            <person name="Keating K."/>
            <person name="Fields C.J."/>
        </authorList>
    </citation>
    <scope>NUCLEOTIDE SEQUENCE</scope>
    <source>
        <strain evidence="1">Niue_2</strain>
        <tissue evidence="1">Leaf</tissue>
    </source>
</reference>
<dbReference type="AlphaFoldDB" id="A0A843W416"/>
<evidence type="ECO:0000313" key="1">
    <source>
        <dbReference type="EMBL" id="MQM00451.1"/>
    </source>
</evidence>
<proteinExistence type="predicted"/>
<dbReference type="Proteomes" id="UP000652761">
    <property type="component" value="Unassembled WGS sequence"/>
</dbReference>
<gene>
    <name evidence="1" type="ORF">Taro_033182</name>
</gene>
<keyword evidence="2" id="KW-1185">Reference proteome</keyword>
<dbReference type="EMBL" id="NMUH01002515">
    <property type="protein sequence ID" value="MQM00451.1"/>
    <property type="molecule type" value="Genomic_DNA"/>
</dbReference>
<sequence>MLVLVGDRRLAIVRGERRIASSGDVSEGRETVTEKRSGGGMAVYEKGRRKVMIYEVGVPDGWTLDSRGWRCTAMMTIGRLKILGTTDEGTCM</sequence>